<reference evidence="1" key="1">
    <citation type="journal article" date="2021" name="Open Biol.">
        <title>Shared evolutionary footprints suggest mitochondrial oxidative damage underlies multiple complex I losses in fungi.</title>
        <authorList>
            <person name="Schikora-Tamarit M.A."/>
            <person name="Marcet-Houben M."/>
            <person name="Nosek J."/>
            <person name="Gabaldon T."/>
        </authorList>
    </citation>
    <scope>NUCLEOTIDE SEQUENCE</scope>
    <source>
        <strain evidence="1">CBS6075</strain>
    </source>
</reference>
<dbReference type="OrthoDB" id="10688139at2759"/>
<dbReference type="EMBL" id="JAEUBE010000295">
    <property type="protein sequence ID" value="KAH3665500.1"/>
    <property type="molecule type" value="Genomic_DNA"/>
</dbReference>
<evidence type="ECO:0000313" key="1">
    <source>
        <dbReference type="EMBL" id="KAH3665500.1"/>
    </source>
</evidence>
<accession>A0A9P8P5N2</accession>
<gene>
    <name evidence="1" type="ORF">OGAPHI_003686</name>
</gene>
<dbReference type="RefSeq" id="XP_046060704.1">
    <property type="nucleotide sequence ID" value="XM_046204684.1"/>
</dbReference>
<keyword evidence="2" id="KW-1185">Reference proteome</keyword>
<proteinExistence type="predicted"/>
<reference evidence="1" key="2">
    <citation type="submission" date="2021-01" db="EMBL/GenBank/DDBJ databases">
        <authorList>
            <person name="Schikora-Tamarit M.A."/>
        </authorList>
    </citation>
    <scope>NUCLEOTIDE SEQUENCE</scope>
    <source>
        <strain evidence="1">CBS6075</strain>
    </source>
</reference>
<organism evidence="1 2">
    <name type="scientific">Ogataea philodendri</name>
    <dbReference type="NCBI Taxonomy" id="1378263"/>
    <lineage>
        <taxon>Eukaryota</taxon>
        <taxon>Fungi</taxon>
        <taxon>Dikarya</taxon>
        <taxon>Ascomycota</taxon>
        <taxon>Saccharomycotina</taxon>
        <taxon>Pichiomycetes</taxon>
        <taxon>Pichiales</taxon>
        <taxon>Pichiaceae</taxon>
        <taxon>Ogataea</taxon>
    </lineage>
</organism>
<dbReference type="GeneID" id="70235651"/>
<dbReference type="AlphaFoldDB" id="A0A9P8P5N2"/>
<name>A0A9P8P5N2_9ASCO</name>
<evidence type="ECO:0000313" key="2">
    <source>
        <dbReference type="Proteomes" id="UP000769157"/>
    </source>
</evidence>
<sequence length="579" mass="65025">MENSCLLNESEPSKLESSQIVANVSFGSLEVIRNLATSSPEILPVFDLSRLSNTAPRSARQLMWDWRLWLRRTVGHGPNRVWDDGWQDGHGFAQKALDQVHCHDELRPFELAGLALVHQVPDLLQNRGRQSGLEEDVSCLQAGKNAAWSRLIEHGAKVLRLLWRQHWNNHLLRVHRRGRRDPRACVVGRQTSTSVANWNCVESGQLGRSRLIQVGSQSCSVLDMANQSHGHTEPELIQNPLVVRVCNIPDLAENWRTQVGRLQQWLGCQSRKRARVLEVQGLEDLAVKLLFFASEWLFKVPTGNWRLVINAAGTSARTVYLLDIANGSFQIDAVVYKQTAIVRWRKTSLIQREINNLLFVVCGYERGGLTDGRSVGARMGKMGGRWRERHVPPQWRTCQICTRAITTTCLAVTLVQKDLGSNIVWSTDRGIRHKSSGLTPCLHLLTVGHGEINRVHQNRVSAVVKTTDSAGVVLIQQLFVIIGVVSLVEPCGKTKVGKLDMSSHIDQNVIGLDVSMNEAQSMNSLDGQNTLCNVESCHVLGEDLPLDQHSHQITSRKELHDQIEVKRVLERVVQRNNPR</sequence>
<comment type="caution">
    <text evidence="1">The sequence shown here is derived from an EMBL/GenBank/DDBJ whole genome shotgun (WGS) entry which is preliminary data.</text>
</comment>
<dbReference type="Proteomes" id="UP000769157">
    <property type="component" value="Unassembled WGS sequence"/>
</dbReference>
<protein>
    <submittedName>
        <fullName evidence="1">Uncharacterized protein</fullName>
    </submittedName>
</protein>